<proteinExistence type="predicted"/>
<comment type="caution">
    <text evidence="4">The sequence shown here is derived from an EMBL/GenBank/DDBJ whole genome shotgun (WGS) entry which is preliminary data.</text>
</comment>
<gene>
    <name evidence="4" type="ORF">MYCIT1_LOCUS13270</name>
</gene>
<dbReference type="Pfam" id="PF00096">
    <property type="entry name" value="zf-C2H2"/>
    <property type="match status" value="1"/>
</dbReference>
<evidence type="ECO:0000259" key="3">
    <source>
        <dbReference type="PROSITE" id="PS50157"/>
    </source>
</evidence>
<dbReference type="SMART" id="SM00355">
    <property type="entry name" value="ZnF_C2H2"/>
    <property type="match status" value="2"/>
</dbReference>
<dbReference type="Gene3D" id="3.30.160.60">
    <property type="entry name" value="Classic Zinc Finger"/>
    <property type="match status" value="1"/>
</dbReference>
<evidence type="ECO:0000256" key="1">
    <source>
        <dbReference type="PROSITE-ProRule" id="PRU00042"/>
    </source>
</evidence>
<feature type="compositionally biased region" description="Low complexity" evidence="2">
    <location>
        <begin position="48"/>
        <end position="64"/>
    </location>
</feature>
<keyword evidence="1" id="KW-0862">Zinc</keyword>
<accession>A0AAD2JYU7</accession>
<dbReference type="PROSITE" id="PS00028">
    <property type="entry name" value="ZINC_FINGER_C2H2_1"/>
    <property type="match status" value="1"/>
</dbReference>
<feature type="region of interest" description="Disordered" evidence="2">
    <location>
        <begin position="41"/>
        <end position="84"/>
    </location>
</feature>
<dbReference type="EMBL" id="CAVNYO010000149">
    <property type="protein sequence ID" value="CAK5269500.1"/>
    <property type="molecule type" value="Genomic_DNA"/>
</dbReference>
<dbReference type="AlphaFoldDB" id="A0AAD2JYU7"/>
<feature type="domain" description="C2H2-type" evidence="3">
    <location>
        <begin position="303"/>
        <end position="330"/>
    </location>
</feature>
<organism evidence="4 5">
    <name type="scientific">Mycena citricolor</name>
    <dbReference type="NCBI Taxonomy" id="2018698"/>
    <lineage>
        <taxon>Eukaryota</taxon>
        <taxon>Fungi</taxon>
        <taxon>Dikarya</taxon>
        <taxon>Basidiomycota</taxon>
        <taxon>Agaricomycotina</taxon>
        <taxon>Agaricomycetes</taxon>
        <taxon>Agaricomycetidae</taxon>
        <taxon>Agaricales</taxon>
        <taxon>Marasmiineae</taxon>
        <taxon>Mycenaceae</taxon>
        <taxon>Mycena</taxon>
    </lineage>
</organism>
<name>A0AAD2JYU7_9AGAR</name>
<dbReference type="PROSITE" id="PS50157">
    <property type="entry name" value="ZINC_FINGER_C2H2_2"/>
    <property type="match status" value="1"/>
</dbReference>
<dbReference type="Proteomes" id="UP001295794">
    <property type="component" value="Unassembled WGS sequence"/>
</dbReference>
<keyword evidence="1" id="KW-0479">Metal-binding</keyword>
<evidence type="ECO:0000313" key="5">
    <source>
        <dbReference type="Proteomes" id="UP001295794"/>
    </source>
</evidence>
<dbReference type="InterPro" id="IPR013087">
    <property type="entry name" value="Znf_C2H2_type"/>
</dbReference>
<feature type="compositionally biased region" description="Pro residues" evidence="2">
    <location>
        <begin position="213"/>
        <end position="227"/>
    </location>
</feature>
<feature type="compositionally biased region" description="Polar residues" evidence="2">
    <location>
        <begin position="73"/>
        <end position="84"/>
    </location>
</feature>
<dbReference type="GO" id="GO:0008270">
    <property type="term" value="F:zinc ion binding"/>
    <property type="evidence" value="ECO:0007669"/>
    <property type="project" value="UniProtKB-KW"/>
</dbReference>
<dbReference type="SUPFAM" id="SSF57667">
    <property type="entry name" value="beta-beta-alpha zinc fingers"/>
    <property type="match status" value="1"/>
</dbReference>
<keyword evidence="1" id="KW-0863">Zinc-finger</keyword>
<keyword evidence="5" id="KW-1185">Reference proteome</keyword>
<protein>
    <recommendedName>
        <fullName evidence="3">C2H2-type domain-containing protein</fullName>
    </recommendedName>
</protein>
<sequence>MTSGHATDDEITVTIDESPLEPRPEYDDLFYNCSRFGAIRGYSPTQNSPQTLSPCPTPSPSESSNVSLRRRTPSPNLFSSSGSDSGMAHAQYGRYLDVSSPIRSLGAHNGYSTWGHSSSVNSLTDNLETNLSFALKPLAHVDWPHDSSLSRVEDGASDWQIQQPYPRHHLSLSFEDALWGSEASYSAEDATNELGGMPVPLLTGHSDHELGIQPPPELFPWPPPSPSGPDASVGFTGRQPDIESHYSHSPSGAVAISAGPSAAAPASFDVSSHPGPSNFFKAIVGSAAHITAAFKRRKVAAAFVCPVCQQTLTAQHNLGNHIKAHNGHKEHCPHCGRSYATVGNVKRHLKKCEKAPNRKM</sequence>
<dbReference type="InterPro" id="IPR036236">
    <property type="entry name" value="Znf_C2H2_sf"/>
</dbReference>
<feature type="region of interest" description="Disordered" evidence="2">
    <location>
        <begin position="196"/>
        <end position="253"/>
    </location>
</feature>
<evidence type="ECO:0000256" key="2">
    <source>
        <dbReference type="SAM" id="MobiDB-lite"/>
    </source>
</evidence>
<reference evidence="4" key="1">
    <citation type="submission" date="2023-11" db="EMBL/GenBank/DDBJ databases">
        <authorList>
            <person name="De Vega J J."/>
            <person name="De Vega J J."/>
        </authorList>
    </citation>
    <scope>NUCLEOTIDE SEQUENCE</scope>
</reference>
<evidence type="ECO:0000313" key="4">
    <source>
        <dbReference type="EMBL" id="CAK5269500.1"/>
    </source>
</evidence>
<feature type="region of interest" description="Disordered" evidence="2">
    <location>
        <begin position="1"/>
        <end position="26"/>
    </location>
</feature>